<comment type="caution">
    <text evidence="2">The sequence shown here is derived from an EMBL/GenBank/DDBJ whole genome shotgun (WGS) entry which is preliminary data.</text>
</comment>
<name>A0A433Q8U1_9FUNG</name>
<proteinExistence type="predicted"/>
<evidence type="ECO:0000256" key="1">
    <source>
        <dbReference type="SAM" id="MobiDB-lite"/>
    </source>
</evidence>
<dbReference type="AlphaFoldDB" id="A0A433Q8U1"/>
<sequence length="126" mass="14009">MFHPLPAPDTIESTPSFFASALSFHIPPPRPLVIQPLSERALTIHEEVLGSEHLDTAYSLKSDKEEPLHQHVSISENAVKPEHPDTADKYPPTHRQSQRLISPVRVLLLETSQKNLTVLGIVEPAT</sequence>
<protein>
    <submittedName>
        <fullName evidence="2">Uncharacterized protein</fullName>
    </submittedName>
</protein>
<reference evidence="2 3" key="1">
    <citation type="journal article" date="2018" name="New Phytol.">
        <title>Phylogenomics of Endogonaceae and evolution of mycorrhizas within Mucoromycota.</title>
        <authorList>
            <person name="Chang Y."/>
            <person name="Desiro A."/>
            <person name="Na H."/>
            <person name="Sandor L."/>
            <person name="Lipzen A."/>
            <person name="Clum A."/>
            <person name="Barry K."/>
            <person name="Grigoriev I.V."/>
            <person name="Martin F.M."/>
            <person name="Stajich J.E."/>
            <person name="Smith M.E."/>
            <person name="Bonito G."/>
            <person name="Spatafora J.W."/>
        </authorList>
    </citation>
    <scope>NUCLEOTIDE SEQUENCE [LARGE SCALE GENOMIC DNA]</scope>
    <source>
        <strain evidence="2 3">AD002</strain>
    </source>
</reference>
<evidence type="ECO:0000313" key="3">
    <source>
        <dbReference type="Proteomes" id="UP000274822"/>
    </source>
</evidence>
<keyword evidence="3" id="KW-1185">Reference proteome</keyword>
<organism evidence="2 3">
    <name type="scientific">Jimgerdemannia flammicorona</name>
    <dbReference type="NCBI Taxonomy" id="994334"/>
    <lineage>
        <taxon>Eukaryota</taxon>
        <taxon>Fungi</taxon>
        <taxon>Fungi incertae sedis</taxon>
        <taxon>Mucoromycota</taxon>
        <taxon>Mucoromycotina</taxon>
        <taxon>Endogonomycetes</taxon>
        <taxon>Endogonales</taxon>
        <taxon>Endogonaceae</taxon>
        <taxon>Jimgerdemannia</taxon>
    </lineage>
</organism>
<feature type="compositionally biased region" description="Basic and acidic residues" evidence="1">
    <location>
        <begin position="79"/>
        <end position="88"/>
    </location>
</feature>
<gene>
    <name evidence="2" type="ORF">BC938DRAFT_471098</name>
</gene>
<dbReference type="Proteomes" id="UP000274822">
    <property type="component" value="Unassembled WGS sequence"/>
</dbReference>
<dbReference type="EMBL" id="RBNJ01011014">
    <property type="protein sequence ID" value="RUS26195.1"/>
    <property type="molecule type" value="Genomic_DNA"/>
</dbReference>
<feature type="region of interest" description="Disordered" evidence="1">
    <location>
        <begin position="73"/>
        <end position="97"/>
    </location>
</feature>
<evidence type="ECO:0000313" key="2">
    <source>
        <dbReference type="EMBL" id="RUS26195.1"/>
    </source>
</evidence>
<accession>A0A433Q8U1</accession>